<keyword evidence="2" id="KW-0472">Membrane</keyword>
<protein>
    <submittedName>
        <fullName evidence="4">Sugar transferase</fullName>
    </submittedName>
</protein>
<dbReference type="Pfam" id="PF02397">
    <property type="entry name" value="Bac_transf"/>
    <property type="match status" value="1"/>
</dbReference>
<accession>A0A5B7ZWQ6</accession>
<feature type="transmembrane region" description="Helical" evidence="2">
    <location>
        <begin position="20"/>
        <end position="43"/>
    </location>
</feature>
<gene>
    <name evidence="4" type="ORF">FHG12_04445</name>
</gene>
<keyword evidence="2" id="KW-0812">Transmembrane</keyword>
<dbReference type="KEGG" id="hyj:FHG12_04445"/>
<dbReference type="GO" id="GO:0016780">
    <property type="term" value="F:phosphotransferase activity, for other substituted phosphate groups"/>
    <property type="evidence" value="ECO:0007669"/>
    <property type="project" value="TreeGrafter"/>
</dbReference>
<organism evidence="4 5">
    <name type="scientific">Hymenobacter jejuensis</name>
    <dbReference type="NCBI Taxonomy" id="2502781"/>
    <lineage>
        <taxon>Bacteria</taxon>
        <taxon>Pseudomonadati</taxon>
        <taxon>Bacteroidota</taxon>
        <taxon>Cytophagia</taxon>
        <taxon>Cytophagales</taxon>
        <taxon>Hymenobacteraceae</taxon>
        <taxon>Hymenobacter</taxon>
    </lineage>
</organism>
<dbReference type="Proteomes" id="UP000305398">
    <property type="component" value="Chromosome"/>
</dbReference>
<evidence type="ECO:0000256" key="2">
    <source>
        <dbReference type="SAM" id="Phobius"/>
    </source>
</evidence>
<dbReference type="InterPro" id="IPR003362">
    <property type="entry name" value="Bact_transf"/>
</dbReference>
<evidence type="ECO:0000256" key="1">
    <source>
        <dbReference type="ARBA" id="ARBA00006464"/>
    </source>
</evidence>
<comment type="similarity">
    <text evidence="1">Belongs to the bacterial sugar transferase family.</text>
</comment>
<feature type="domain" description="Bacterial sugar transferase" evidence="3">
    <location>
        <begin position="15"/>
        <end position="189"/>
    </location>
</feature>
<dbReference type="RefSeq" id="WP_139514579.1">
    <property type="nucleotide sequence ID" value="NZ_CP040896.1"/>
</dbReference>
<keyword evidence="2" id="KW-1133">Transmembrane helix</keyword>
<reference evidence="4 5" key="1">
    <citation type="submission" date="2019-06" db="EMBL/GenBank/DDBJ databases">
        <authorList>
            <person name="Srinivasan S."/>
        </authorList>
    </citation>
    <scope>NUCLEOTIDE SEQUENCE [LARGE SCALE GENOMIC DNA]</scope>
    <source>
        <strain evidence="4 5">17J68-5</strain>
    </source>
</reference>
<dbReference type="OrthoDB" id="9808602at2"/>
<evidence type="ECO:0000259" key="3">
    <source>
        <dbReference type="Pfam" id="PF02397"/>
    </source>
</evidence>
<dbReference type="PANTHER" id="PTHR30576">
    <property type="entry name" value="COLANIC BIOSYNTHESIS UDP-GLUCOSE LIPID CARRIER TRANSFERASE"/>
    <property type="match status" value="1"/>
</dbReference>
<proteinExistence type="inferred from homology"/>
<sequence>MSDLIGLDWYRRWGKRLLDLGLAAPLVLLTLPLLLPAAVALAFQNRGRVLFRQLRPGWHGRLFRLYKLQTMTNARDAQGHLLPDADRLPPLGRWLRTTSIDELPQLWNVLRGDISLVGPRPLLPQYLPLYSPQQARRHQVRPGITGWAQVNGRNAISWEKKFEYDVWYADNLSLKLDLRILLLTVQRVVSARNITAPGQATTEAFTGTFVAPEPPQHD</sequence>
<name>A0A5B7ZWQ6_9BACT</name>
<evidence type="ECO:0000313" key="5">
    <source>
        <dbReference type="Proteomes" id="UP000305398"/>
    </source>
</evidence>
<dbReference type="AlphaFoldDB" id="A0A5B7ZWQ6"/>
<keyword evidence="4" id="KW-0808">Transferase</keyword>
<dbReference type="PANTHER" id="PTHR30576:SF8">
    <property type="entry name" value="UNDECAPRENYL-PHOSPHATE GALACTOSE PHOSPHOTRANSFERASE"/>
    <property type="match status" value="1"/>
</dbReference>
<dbReference type="EMBL" id="CP040896">
    <property type="protein sequence ID" value="QDA59398.1"/>
    <property type="molecule type" value="Genomic_DNA"/>
</dbReference>
<evidence type="ECO:0000313" key="4">
    <source>
        <dbReference type="EMBL" id="QDA59398.1"/>
    </source>
</evidence>
<keyword evidence="5" id="KW-1185">Reference proteome</keyword>